<protein>
    <submittedName>
        <fullName evidence="2">Uncharacterized protein</fullName>
    </submittedName>
</protein>
<organism evidence="2 3">
    <name type="scientific">Cryptosporidium muris (strain RN66)</name>
    <dbReference type="NCBI Taxonomy" id="441375"/>
    <lineage>
        <taxon>Eukaryota</taxon>
        <taxon>Sar</taxon>
        <taxon>Alveolata</taxon>
        <taxon>Apicomplexa</taxon>
        <taxon>Conoidasida</taxon>
        <taxon>Coccidia</taxon>
        <taxon>Eucoccidiorida</taxon>
        <taxon>Eimeriorina</taxon>
        <taxon>Cryptosporidiidae</taxon>
        <taxon>Cryptosporidium</taxon>
    </lineage>
</organism>
<feature type="transmembrane region" description="Helical" evidence="1">
    <location>
        <begin position="31"/>
        <end position="50"/>
    </location>
</feature>
<keyword evidence="3" id="KW-1185">Reference proteome</keyword>
<dbReference type="AlphaFoldDB" id="B6ABQ7"/>
<name>B6ABQ7_CRYMR</name>
<gene>
    <name evidence="2" type="ORF">CMU_022650</name>
</gene>
<dbReference type="VEuPathDB" id="CryptoDB:CMU_022650"/>
<dbReference type="RefSeq" id="XP_002139609.1">
    <property type="nucleotide sequence ID" value="XM_002139573.1"/>
</dbReference>
<evidence type="ECO:0000313" key="3">
    <source>
        <dbReference type="Proteomes" id="UP000001460"/>
    </source>
</evidence>
<proteinExistence type="predicted"/>
<evidence type="ECO:0000313" key="2">
    <source>
        <dbReference type="EMBL" id="EEA05260.1"/>
    </source>
</evidence>
<feature type="transmembrane region" description="Helical" evidence="1">
    <location>
        <begin position="71"/>
        <end position="93"/>
    </location>
</feature>
<keyword evidence="1" id="KW-0812">Transmembrane</keyword>
<dbReference type="Proteomes" id="UP000001460">
    <property type="component" value="Unassembled WGS sequence"/>
</dbReference>
<evidence type="ECO:0000256" key="1">
    <source>
        <dbReference type="SAM" id="Phobius"/>
    </source>
</evidence>
<reference evidence="2" key="1">
    <citation type="submission" date="2008-06" db="EMBL/GenBank/DDBJ databases">
        <authorList>
            <person name="Lorenzi H."/>
            <person name="Inman J."/>
            <person name="Miller J."/>
            <person name="Schobel S."/>
            <person name="Amedeo P."/>
            <person name="Caler E.V."/>
            <person name="da Silva J."/>
        </authorList>
    </citation>
    <scope>NUCLEOTIDE SEQUENCE [LARGE SCALE GENOMIC DNA]</scope>
    <source>
        <strain evidence="2">RN66</strain>
    </source>
</reference>
<dbReference type="GeneID" id="6995118"/>
<keyword evidence="1" id="KW-1133">Transmembrane helix</keyword>
<keyword evidence="1" id="KW-0472">Membrane</keyword>
<dbReference type="EMBL" id="DS989727">
    <property type="protein sequence ID" value="EEA05260.1"/>
    <property type="molecule type" value="Genomic_DNA"/>
</dbReference>
<sequence length="108" mass="12481">MVSNDINEEFSILQNMNPENKGLLSKYTDNISTAILINGISKWIIIYSLYHYNYAYDILKTIIDTDDICEYTIIFLLSIFVPTYIFSSGYILAANIEVKAFKNEFNLD</sequence>
<dbReference type="OrthoDB" id="10390211at2759"/>
<accession>B6ABQ7</accession>